<dbReference type="PANTHER" id="PTHR39332">
    <property type="entry name" value="BLL4707 PROTEIN"/>
    <property type="match status" value="1"/>
</dbReference>
<keyword evidence="2" id="KW-1185">Reference proteome</keyword>
<proteinExistence type="predicted"/>
<reference evidence="1 2" key="1">
    <citation type="submission" date="2023-04" db="EMBL/GenBank/DDBJ databases">
        <title>Genome of Basidiobolus ranarum AG-B5.</title>
        <authorList>
            <person name="Stajich J.E."/>
            <person name="Carter-House D."/>
            <person name="Gryganskyi A."/>
        </authorList>
    </citation>
    <scope>NUCLEOTIDE SEQUENCE [LARGE SCALE GENOMIC DNA]</scope>
    <source>
        <strain evidence="1 2">AG-B5</strain>
    </source>
</reference>
<gene>
    <name evidence="1" type="ORF">K7432_005114</name>
</gene>
<dbReference type="CDD" id="cd07821">
    <property type="entry name" value="PYR_PYL_RCAR_like"/>
    <property type="match status" value="1"/>
</dbReference>
<dbReference type="InterPro" id="IPR023393">
    <property type="entry name" value="START-like_dom_sf"/>
</dbReference>
<dbReference type="EMBL" id="JASJQH010000193">
    <property type="protein sequence ID" value="KAK9766067.1"/>
    <property type="molecule type" value="Genomic_DNA"/>
</dbReference>
<accession>A0ABR2WX61</accession>
<dbReference type="SUPFAM" id="SSF55961">
    <property type="entry name" value="Bet v1-like"/>
    <property type="match status" value="1"/>
</dbReference>
<evidence type="ECO:0000313" key="2">
    <source>
        <dbReference type="Proteomes" id="UP001479436"/>
    </source>
</evidence>
<sequence>MSVTNVIESRIIKAPVETVWDLVKGCEFKFWSIVQDVKIDNGNAAEVGSTRKVTFKDGTVTLYKISERSDIRHSVTYEAIESDPPMSVLSAMHTIRLSRVTHVSNTLIVYSYCPIITSRTIP</sequence>
<dbReference type="PANTHER" id="PTHR39332:SF7">
    <property type="entry name" value="SRPBCC FAMILY PROTEIN"/>
    <property type="match status" value="1"/>
</dbReference>
<comment type="caution">
    <text evidence="1">The sequence shown here is derived from an EMBL/GenBank/DDBJ whole genome shotgun (WGS) entry which is preliminary data.</text>
</comment>
<protein>
    <submittedName>
        <fullName evidence="1">Uncharacterized protein</fullName>
    </submittedName>
</protein>
<dbReference type="Gene3D" id="3.30.530.20">
    <property type="match status" value="1"/>
</dbReference>
<name>A0ABR2WX61_9FUNG</name>
<dbReference type="Proteomes" id="UP001479436">
    <property type="component" value="Unassembled WGS sequence"/>
</dbReference>
<evidence type="ECO:0000313" key="1">
    <source>
        <dbReference type="EMBL" id="KAK9766067.1"/>
    </source>
</evidence>
<organism evidence="1 2">
    <name type="scientific">Basidiobolus ranarum</name>
    <dbReference type="NCBI Taxonomy" id="34480"/>
    <lineage>
        <taxon>Eukaryota</taxon>
        <taxon>Fungi</taxon>
        <taxon>Fungi incertae sedis</taxon>
        <taxon>Zoopagomycota</taxon>
        <taxon>Entomophthoromycotina</taxon>
        <taxon>Basidiobolomycetes</taxon>
        <taxon>Basidiobolales</taxon>
        <taxon>Basidiobolaceae</taxon>
        <taxon>Basidiobolus</taxon>
    </lineage>
</organism>